<feature type="compositionally biased region" description="Basic and acidic residues" evidence="1">
    <location>
        <begin position="87"/>
        <end position="96"/>
    </location>
</feature>
<evidence type="ECO:0000313" key="2">
    <source>
        <dbReference type="EMBL" id="MFC5744348.1"/>
    </source>
</evidence>
<comment type="caution">
    <text evidence="2">The sequence shown here is derived from an EMBL/GenBank/DDBJ whole genome shotgun (WGS) entry which is preliminary data.</text>
</comment>
<dbReference type="EMBL" id="JBHSON010000002">
    <property type="protein sequence ID" value="MFC5744348.1"/>
    <property type="molecule type" value="Genomic_DNA"/>
</dbReference>
<dbReference type="RefSeq" id="WP_378279431.1">
    <property type="nucleotide sequence ID" value="NZ_JBHSON010000002.1"/>
</dbReference>
<evidence type="ECO:0000313" key="3">
    <source>
        <dbReference type="Proteomes" id="UP001596074"/>
    </source>
</evidence>
<accession>A0ABW0ZPB3</accession>
<proteinExistence type="predicted"/>
<dbReference type="Proteomes" id="UP001596074">
    <property type="component" value="Unassembled WGS sequence"/>
</dbReference>
<feature type="compositionally biased region" description="Basic and acidic residues" evidence="1">
    <location>
        <begin position="47"/>
        <end position="58"/>
    </location>
</feature>
<name>A0ABW0ZPB3_9ACTN</name>
<sequence length="96" mass="10255">MIDEVRSRMSRSSGAEREHGPQEAAVVIETLGPGDVLGWSWNPPSELRPHRVDDRYRSGEFGPGSADGSDDQTGRGRDSSQGVQEPGGERGGHLAA</sequence>
<organism evidence="2 3">
    <name type="scientific">Actinomadura rugatobispora</name>
    <dbReference type="NCBI Taxonomy" id="1994"/>
    <lineage>
        <taxon>Bacteria</taxon>
        <taxon>Bacillati</taxon>
        <taxon>Actinomycetota</taxon>
        <taxon>Actinomycetes</taxon>
        <taxon>Streptosporangiales</taxon>
        <taxon>Thermomonosporaceae</taxon>
        <taxon>Actinomadura</taxon>
    </lineage>
</organism>
<feature type="region of interest" description="Disordered" evidence="1">
    <location>
        <begin position="1"/>
        <end position="96"/>
    </location>
</feature>
<gene>
    <name evidence="2" type="ORF">ACFPZN_01835</name>
</gene>
<protein>
    <submittedName>
        <fullName evidence="2">Uncharacterized protein</fullName>
    </submittedName>
</protein>
<evidence type="ECO:0000256" key="1">
    <source>
        <dbReference type="SAM" id="MobiDB-lite"/>
    </source>
</evidence>
<reference evidence="3" key="1">
    <citation type="journal article" date="2019" name="Int. J. Syst. Evol. Microbiol.">
        <title>The Global Catalogue of Microorganisms (GCM) 10K type strain sequencing project: providing services to taxonomists for standard genome sequencing and annotation.</title>
        <authorList>
            <consortium name="The Broad Institute Genomics Platform"/>
            <consortium name="The Broad Institute Genome Sequencing Center for Infectious Disease"/>
            <person name="Wu L."/>
            <person name="Ma J."/>
        </authorList>
    </citation>
    <scope>NUCLEOTIDE SEQUENCE [LARGE SCALE GENOMIC DNA]</scope>
    <source>
        <strain evidence="3">KCTC 42087</strain>
    </source>
</reference>
<keyword evidence="3" id="KW-1185">Reference proteome</keyword>